<feature type="domain" description="NADH:ubiquinone oxidoreductase-like 20kDa subunit" evidence="7">
    <location>
        <begin position="42"/>
        <end position="130"/>
    </location>
</feature>
<evidence type="ECO:0000313" key="9">
    <source>
        <dbReference type="Proteomes" id="UP000092971"/>
    </source>
</evidence>
<dbReference type="Gene3D" id="3.40.50.12280">
    <property type="match status" value="1"/>
</dbReference>
<dbReference type="GO" id="GO:0046872">
    <property type="term" value="F:metal ion binding"/>
    <property type="evidence" value="ECO:0007669"/>
    <property type="project" value="UniProtKB-KW"/>
</dbReference>
<dbReference type="EMBL" id="CP014672">
    <property type="protein sequence ID" value="ANW99644.1"/>
    <property type="molecule type" value="Genomic_DNA"/>
</dbReference>
<reference evidence="8 9" key="1">
    <citation type="submission" date="2016-02" db="EMBL/GenBank/DDBJ databases">
        <title>Comparison of Clostridium stercorarium subspecies using comparative genomics and transcriptomics.</title>
        <authorList>
            <person name="Schellenberg J."/>
            <person name="Thallinger G."/>
            <person name="Levin D.B."/>
            <person name="Zhang X."/>
            <person name="Alvare G."/>
            <person name="Fristensky B."/>
            <person name="Sparling R."/>
        </authorList>
    </citation>
    <scope>NUCLEOTIDE SEQUENCE [LARGE SCALE GENOMIC DNA]</scope>
    <source>
        <strain evidence="8 9">DSM 2910</strain>
    </source>
</reference>
<keyword evidence="6" id="KW-0411">Iron-sulfur</keyword>
<dbReference type="InterPro" id="IPR006137">
    <property type="entry name" value="NADH_UbQ_OxRdtase-like_20kDa"/>
</dbReference>
<organism evidence="8 9">
    <name type="scientific">Thermoclostridium stercorarium subsp. thermolacticum DSM 2910</name>
    <dbReference type="NCBI Taxonomy" id="1121336"/>
    <lineage>
        <taxon>Bacteria</taxon>
        <taxon>Bacillati</taxon>
        <taxon>Bacillota</taxon>
        <taxon>Clostridia</taxon>
        <taxon>Eubacteriales</taxon>
        <taxon>Oscillospiraceae</taxon>
        <taxon>Thermoclostridium</taxon>
    </lineage>
</organism>
<evidence type="ECO:0000313" key="8">
    <source>
        <dbReference type="EMBL" id="ANW99644.1"/>
    </source>
</evidence>
<evidence type="ECO:0000256" key="3">
    <source>
        <dbReference type="ARBA" id="ARBA00022485"/>
    </source>
</evidence>
<dbReference type="AlphaFoldDB" id="A0A1B1YFU1"/>
<dbReference type="OrthoDB" id="9786737at2"/>
<evidence type="ECO:0000256" key="2">
    <source>
        <dbReference type="ARBA" id="ARBA00009173"/>
    </source>
</evidence>
<dbReference type="SUPFAM" id="SSF56770">
    <property type="entry name" value="HydA/Nqo6-like"/>
    <property type="match status" value="1"/>
</dbReference>
<comment type="similarity">
    <text evidence="2">Belongs to the complex I 20 kDa subunit family.</text>
</comment>
<protein>
    <submittedName>
        <fullName evidence="8">Ni,Fe-hydrogenase III small subunit</fullName>
    </submittedName>
</protein>
<evidence type="ECO:0000256" key="5">
    <source>
        <dbReference type="ARBA" id="ARBA00023004"/>
    </source>
</evidence>
<accession>A0A1B1YFU1</accession>
<dbReference type="InterPro" id="IPR052375">
    <property type="entry name" value="Complex_I_20kDa-like"/>
</dbReference>
<dbReference type="GO" id="GO:0051539">
    <property type="term" value="F:4 iron, 4 sulfur cluster binding"/>
    <property type="evidence" value="ECO:0007669"/>
    <property type="project" value="UniProtKB-KW"/>
</dbReference>
<name>A0A1B1YFU1_THEST</name>
<evidence type="ECO:0000256" key="6">
    <source>
        <dbReference type="ARBA" id="ARBA00023014"/>
    </source>
</evidence>
<dbReference type="PANTHER" id="PTHR42989:SF1">
    <property type="entry name" value="FORMATE HYDROGENLYASE SUBUNIT 7-RELATED"/>
    <property type="match status" value="1"/>
</dbReference>
<evidence type="ECO:0000256" key="4">
    <source>
        <dbReference type="ARBA" id="ARBA00022723"/>
    </source>
</evidence>
<comment type="cofactor">
    <cofactor evidence="1">
        <name>[4Fe-4S] cluster</name>
        <dbReference type="ChEBI" id="CHEBI:49883"/>
    </cofactor>
</comment>
<keyword evidence="4" id="KW-0479">Metal-binding</keyword>
<dbReference type="RefSeq" id="WP_015360069.1">
    <property type="nucleotide sequence ID" value="NZ_CP014672.1"/>
</dbReference>
<gene>
    <name evidence="8" type="ORF">CSTERTH_11660</name>
</gene>
<keyword evidence="5" id="KW-0408">Iron</keyword>
<sequence>MKWFKKFRTRSISVFIVQAGGCRDCNFQFSMALCGNGEIRGITVTDNPKHADCMLICGCINEKSRKKILEVYEKIPSPKAVIAVGACTCSGGLFRKENNGLYTAEEVLPVNSWIRGCTPGANEMLEAVVRALENAGEADYHWGKGRNAV</sequence>
<dbReference type="Pfam" id="PF01058">
    <property type="entry name" value="Oxidored_q6"/>
    <property type="match status" value="1"/>
</dbReference>
<evidence type="ECO:0000256" key="1">
    <source>
        <dbReference type="ARBA" id="ARBA00001966"/>
    </source>
</evidence>
<dbReference type="PANTHER" id="PTHR42989">
    <property type="entry name" value="HYDROGENASE-4 COMPONENT I"/>
    <property type="match status" value="1"/>
</dbReference>
<dbReference type="Proteomes" id="UP000092971">
    <property type="component" value="Chromosome"/>
</dbReference>
<proteinExistence type="inferred from homology"/>
<keyword evidence="3" id="KW-0004">4Fe-4S</keyword>
<evidence type="ECO:0000259" key="7">
    <source>
        <dbReference type="Pfam" id="PF01058"/>
    </source>
</evidence>